<feature type="compositionally biased region" description="Low complexity" evidence="8">
    <location>
        <begin position="250"/>
        <end position="266"/>
    </location>
</feature>
<feature type="compositionally biased region" description="Low complexity" evidence="8">
    <location>
        <begin position="713"/>
        <end position="734"/>
    </location>
</feature>
<keyword evidence="5" id="KW-0677">Repeat</keyword>
<dbReference type="SUPFAM" id="SSF53187">
    <property type="entry name" value="Zn-dependent exopeptidases"/>
    <property type="match status" value="1"/>
</dbReference>
<dbReference type="PANTHER" id="PTHR43270">
    <property type="entry name" value="BETA-ALA-HIS DIPEPTIDASE"/>
    <property type="match status" value="1"/>
</dbReference>
<keyword evidence="4" id="KW-0479">Metal-binding</keyword>
<dbReference type="KEGG" id="uma:UMAG_10784"/>
<feature type="repeat" description="WD" evidence="7">
    <location>
        <begin position="528"/>
        <end position="542"/>
    </location>
</feature>
<evidence type="ECO:0000256" key="1">
    <source>
        <dbReference type="ARBA" id="ARBA00006247"/>
    </source>
</evidence>
<accession>A0A0D1E750</accession>
<feature type="compositionally biased region" description="Basic and acidic residues" evidence="8">
    <location>
        <begin position="201"/>
        <end position="216"/>
    </location>
</feature>
<dbReference type="GO" id="GO:0046872">
    <property type="term" value="F:metal ion binding"/>
    <property type="evidence" value="ECO:0007669"/>
    <property type="project" value="UniProtKB-KW"/>
</dbReference>
<evidence type="ECO:0000256" key="5">
    <source>
        <dbReference type="ARBA" id="ARBA00022737"/>
    </source>
</evidence>
<dbReference type="InParanoid" id="A0A0D1E750"/>
<dbReference type="GeneID" id="23566769"/>
<feature type="region of interest" description="Disordered" evidence="8">
    <location>
        <begin position="700"/>
        <end position="749"/>
    </location>
</feature>
<dbReference type="PROSITE" id="PS00678">
    <property type="entry name" value="WD_REPEATS_1"/>
    <property type="match status" value="1"/>
</dbReference>
<dbReference type="GO" id="GO:0006508">
    <property type="term" value="P:proteolysis"/>
    <property type="evidence" value="ECO:0000318"/>
    <property type="project" value="GO_Central"/>
</dbReference>
<feature type="region of interest" description="Disordered" evidence="8">
    <location>
        <begin position="246"/>
        <end position="268"/>
    </location>
</feature>
<protein>
    <recommendedName>
        <fullName evidence="9">Peptidase M20 dimerisation domain-containing protein</fullName>
    </recommendedName>
</protein>
<evidence type="ECO:0000256" key="3">
    <source>
        <dbReference type="ARBA" id="ARBA00022670"/>
    </source>
</evidence>
<sequence length="1166" mass="124979">MCSPNVHFQHFLGHPSSSFGQLDNNILSLAQARSAGVSSLSGASNTNASVAASTSALLSHSINHQSSVLSLAVDERRNLLYSGSQEGHINVWDLAEFHSIAQLQGHTASVLALEVAPEKNWLFSSSGDNTVRVWDTLTNLPLFLVHPAEDGVGDIFALKWCSTLETLYIGCQSTSIQWICLAGFDKQNHRGRGGNGIVNESEERHTNGESGAHETGLDSPLISSPDLVSRPHKFFDSIPVALSRSGLGSAGTSTPTRATARPSAAPMHSTVRVPILQKTPVLVESEQPDHTHGVLSTPGATENVLRAASKRLDSTAIGSTANTAGDAGVDNASVSVRTLLVPPSSSVPSAHFGYVYCLTLLTLEGDTEHPTVLASGSGDETIKLWHATRSGLFLLATLESPNADGNAVLALGSWKTTLFAGLQGGEVEVWDLETCTLVRTIRAHTDDVICLETCPESGLLFTAGADGRVHTWNRSFRCISRLQAHDGIVLSLAKVSDTPSGKTRETAVRNQAQGGISASGQTSKVAQLITGSSDNLIKIWDVVPIQPSAPFSLARHAAATAAETAALGRDAERLSLNNATPSLSSTPIATANANANANANAAANVVGHEATSMLALSSSGASSEVESAQWPLLRSLLRKFISYPSISSSEEHREDCRQAAHFLKSCFQELGAEARILPNSVGTNCLVLATFKANAYRSRRRRTEAANLDRSRSASSSTSTSTLSSTSTGSSESQFDSDRNALDADDTDEGEGLSGSIMFDHLQGRVEEAQDTGDKDGRCRASQPRHEKRCLFYGHYDCIAAEGNWTSDPFTLDGRDGYLYGRGVSDNKGPILAAACAVHHLLSTRRLYSDVVFLIEGEEENGSVGFVEAVRKYKTEIGEIDVILLSNSYWLDEETPCLTIGLRGVVRATVSVTSGDRDVHSGVEGGAIREPMVDMVKLLAQLTGQGESVALPGFYDSVRPTTDLEIEAYKDIVRIKQSHKTVTQMDSETVESLMAKWRNPSLSVHNIRVSGPGNSTVIPSSVSAQVSLRLVPEQDLPTIEASLVQHVNTTFDRLYPTLTRPSIKNKVSVSVDHRADWWLGSDSSSFFQLLREAVKQEWNAEPISIREGGSIPAIAILEKELGAGAVHLPMGQSSDNAHLPDERLRQRNLVKGQNVIRRFIQGLSSI</sequence>
<dbReference type="InterPro" id="IPR011650">
    <property type="entry name" value="Peptidase_M20_dimer"/>
</dbReference>
<comment type="similarity">
    <text evidence="1">Belongs to the peptidase M20A family.</text>
</comment>
<dbReference type="EMBL" id="CM003143">
    <property type="protein sequence ID" value="KIS70245.1"/>
    <property type="molecule type" value="Genomic_DNA"/>
</dbReference>
<feature type="compositionally biased region" description="Basic and acidic residues" evidence="8">
    <location>
        <begin position="703"/>
        <end position="712"/>
    </location>
</feature>
<dbReference type="SUPFAM" id="SSF50978">
    <property type="entry name" value="WD40 repeat-like"/>
    <property type="match status" value="1"/>
</dbReference>
<dbReference type="VEuPathDB" id="FungiDB:UMAG_10784"/>
<evidence type="ECO:0000313" key="11">
    <source>
        <dbReference type="Proteomes" id="UP000000561"/>
    </source>
</evidence>
<dbReference type="InterPro" id="IPR051458">
    <property type="entry name" value="Cyt/Met_Dipeptidase"/>
</dbReference>
<dbReference type="RefSeq" id="XP_011388386.1">
    <property type="nucleotide sequence ID" value="XM_011390084.1"/>
</dbReference>
<name>A0A0D1E750_MYCMD</name>
<evidence type="ECO:0000256" key="7">
    <source>
        <dbReference type="PROSITE-ProRule" id="PRU00221"/>
    </source>
</evidence>
<dbReference type="PIRSF" id="PIRSF037237">
    <property type="entry name" value="Peptidase_WD_repeats_DUG2"/>
    <property type="match status" value="1"/>
</dbReference>
<dbReference type="PROSITE" id="PS50294">
    <property type="entry name" value="WD_REPEATS_REGION"/>
    <property type="match status" value="3"/>
</dbReference>
<evidence type="ECO:0000256" key="4">
    <source>
        <dbReference type="ARBA" id="ARBA00022723"/>
    </source>
</evidence>
<dbReference type="Gene3D" id="3.40.630.10">
    <property type="entry name" value="Zn peptidases"/>
    <property type="match status" value="2"/>
</dbReference>
<evidence type="ECO:0000256" key="8">
    <source>
        <dbReference type="SAM" id="MobiDB-lite"/>
    </source>
</evidence>
<keyword evidence="2 7" id="KW-0853">WD repeat</keyword>
<dbReference type="InterPro" id="IPR017149">
    <property type="entry name" value="GSH_degradosome_Dug2"/>
</dbReference>
<dbReference type="SMART" id="SM00320">
    <property type="entry name" value="WD40"/>
    <property type="match status" value="5"/>
</dbReference>
<dbReference type="InterPro" id="IPR001680">
    <property type="entry name" value="WD40_rpt"/>
</dbReference>
<dbReference type="PRINTS" id="PR00320">
    <property type="entry name" value="GPROTEINBRPT"/>
</dbReference>
<dbReference type="AlphaFoldDB" id="A0A0D1E750"/>
<evidence type="ECO:0000256" key="2">
    <source>
        <dbReference type="ARBA" id="ARBA00022574"/>
    </source>
</evidence>
<dbReference type="Gene3D" id="3.30.70.360">
    <property type="match status" value="1"/>
</dbReference>
<dbReference type="STRING" id="237631.A0A0D1E750"/>
<dbReference type="Pfam" id="PF00400">
    <property type="entry name" value="WD40"/>
    <property type="match status" value="5"/>
</dbReference>
<dbReference type="OrthoDB" id="7832001at2759"/>
<dbReference type="Pfam" id="PF01546">
    <property type="entry name" value="Peptidase_M20"/>
    <property type="match status" value="1"/>
</dbReference>
<feature type="repeat" description="WD" evidence="7">
    <location>
        <begin position="61"/>
        <end position="102"/>
    </location>
</feature>
<evidence type="ECO:0000259" key="9">
    <source>
        <dbReference type="Pfam" id="PF07687"/>
    </source>
</evidence>
<keyword evidence="3" id="KW-0645">Protease</keyword>
<dbReference type="GO" id="GO:0008233">
    <property type="term" value="F:peptidase activity"/>
    <property type="evidence" value="ECO:0000318"/>
    <property type="project" value="GO_Central"/>
</dbReference>
<feature type="repeat" description="WD" evidence="7">
    <location>
        <begin position="103"/>
        <end position="135"/>
    </location>
</feature>
<dbReference type="GO" id="GO:0006751">
    <property type="term" value="P:glutathione catabolic process"/>
    <property type="evidence" value="ECO:0000318"/>
    <property type="project" value="GO_Central"/>
</dbReference>
<dbReference type="InterPro" id="IPR020472">
    <property type="entry name" value="WD40_PAC1"/>
</dbReference>
<proteinExistence type="inferred from homology"/>
<dbReference type="OMA" id="QWICLAG"/>
<feature type="region of interest" description="Disordered" evidence="8">
    <location>
        <begin position="196"/>
        <end position="223"/>
    </location>
</feature>
<feature type="domain" description="Peptidase M20 dimerisation" evidence="9">
    <location>
        <begin position="901"/>
        <end position="1050"/>
    </location>
</feature>
<dbReference type="Pfam" id="PF07687">
    <property type="entry name" value="M20_dimer"/>
    <property type="match status" value="1"/>
</dbReference>
<reference evidence="10 11" key="1">
    <citation type="journal article" date="2006" name="Nature">
        <title>Insights from the genome of the biotrophic fungal plant pathogen Ustilago maydis.</title>
        <authorList>
            <person name="Kamper J."/>
            <person name="Kahmann R."/>
            <person name="Bolker M."/>
            <person name="Ma L.J."/>
            <person name="Brefort T."/>
            <person name="Saville B.J."/>
            <person name="Banuett F."/>
            <person name="Kronstad J.W."/>
            <person name="Gold S.E."/>
            <person name="Muller O."/>
            <person name="Perlin M.H."/>
            <person name="Wosten H.A."/>
            <person name="de Vries R."/>
            <person name="Ruiz-Herrera J."/>
            <person name="Reynaga-Pena C.G."/>
            <person name="Snetselaar K."/>
            <person name="McCann M."/>
            <person name="Perez-Martin J."/>
            <person name="Feldbrugge M."/>
            <person name="Basse C.W."/>
            <person name="Steinberg G."/>
            <person name="Ibeas J.I."/>
            <person name="Holloman W."/>
            <person name="Guzman P."/>
            <person name="Farman M."/>
            <person name="Stajich J.E."/>
            <person name="Sentandreu R."/>
            <person name="Gonzalez-Prieto J.M."/>
            <person name="Kennell J.C."/>
            <person name="Molina L."/>
            <person name="Schirawski J."/>
            <person name="Mendoza-Mendoza A."/>
            <person name="Greilinger D."/>
            <person name="Munch K."/>
            <person name="Rossel N."/>
            <person name="Scherer M."/>
            <person name="Vranes M."/>
            <person name="Ladendorf O."/>
            <person name="Vincon V."/>
            <person name="Fuchs U."/>
            <person name="Sandrock B."/>
            <person name="Meng S."/>
            <person name="Ho E.C."/>
            <person name="Cahill M.J."/>
            <person name="Boyce K.J."/>
            <person name="Klose J."/>
            <person name="Klosterman S.J."/>
            <person name="Deelstra H.J."/>
            <person name="Ortiz-Castellanos L."/>
            <person name="Li W."/>
            <person name="Sanchez-Alonso P."/>
            <person name="Schreier P.H."/>
            <person name="Hauser-Hahn I."/>
            <person name="Vaupel M."/>
            <person name="Koopmann E."/>
            <person name="Friedrich G."/>
            <person name="Voss H."/>
            <person name="Schluter T."/>
            <person name="Margolis J."/>
            <person name="Platt D."/>
            <person name="Swimmer C."/>
            <person name="Gnirke A."/>
            <person name="Chen F."/>
            <person name="Vysotskaia V."/>
            <person name="Mannhaupt G."/>
            <person name="Guldener U."/>
            <person name="Munsterkotter M."/>
            <person name="Haase D."/>
            <person name="Oesterheld M."/>
            <person name="Mewes H.W."/>
            <person name="Mauceli E.W."/>
            <person name="DeCaprio D."/>
            <person name="Wade C.M."/>
            <person name="Butler J."/>
            <person name="Young S."/>
            <person name="Jaffe D.B."/>
            <person name="Calvo S."/>
            <person name="Nusbaum C."/>
            <person name="Galagan J."/>
            <person name="Birren B.W."/>
        </authorList>
    </citation>
    <scope>NUCLEOTIDE SEQUENCE [LARGE SCALE GENOMIC DNA]</scope>
    <source>
        <strain evidence="11">DSM 14603 / FGSC 9021 / UM521</strain>
    </source>
</reference>
<gene>
    <name evidence="10" type="ORF">UMAG_10784</name>
</gene>
<dbReference type="InterPro" id="IPR036322">
    <property type="entry name" value="WD40_repeat_dom_sf"/>
</dbReference>
<dbReference type="PROSITE" id="PS50082">
    <property type="entry name" value="WD_REPEATS_2"/>
    <property type="match status" value="4"/>
</dbReference>
<dbReference type="InterPro" id="IPR015943">
    <property type="entry name" value="WD40/YVTN_repeat-like_dom_sf"/>
</dbReference>
<dbReference type="Proteomes" id="UP000000561">
    <property type="component" value="Chromosome 4"/>
</dbReference>
<dbReference type="InterPro" id="IPR019775">
    <property type="entry name" value="WD40_repeat_CS"/>
</dbReference>
<evidence type="ECO:0000256" key="6">
    <source>
        <dbReference type="ARBA" id="ARBA00022801"/>
    </source>
</evidence>
<organism evidence="10 11">
    <name type="scientific">Mycosarcoma maydis</name>
    <name type="common">Corn smut fungus</name>
    <name type="synonym">Ustilago maydis</name>
    <dbReference type="NCBI Taxonomy" id="5270"/>
    <lineage>
        <taxon>Eukaryota</taxon>
        <taxon>Fungi</taxon>
        <taxon>Dikarya</taxon>
        <taxon>Basidiomycota</taxon>
        <taxon>Ustilaginomycotina</taxon>
        <taxon>Ustilaginomycetes</taxon>
        <taxon>Ustilaginales</taxon>
        <taxon>Ustilaginaceae</taxon>
        <taxon>Mycosarcoma</taxon>
    </lineage>
</organism>
<dbReference type="Gene3D" id="2.130.10.10">
    <property type="entry name" value="YVTN repeat-like/Quinoprotein amine dehydrogenase"/>
    <property type="match status" value="2"/>
</dbReference>
<keyword evidence="11" id="KW-1185">Reference proteome</keyword>
<feature type="repeat" description="WD" evidence="7">
    <location>
        <begin position="441"/>
        <end position="473"/>
    </location>
</feature>
<dbReference type="eggNOG" id="KOG2276">
    <property type="taxonomic scope" value="Eukaryota"/>
</dbReference>
<keyword evidence="6" id="KW-0378">Hydrolase</keyword>
<dbReference type="InterPro" id="IPR002933">
    <property type="entry name" value="Peptidase_M20"/>
</dbReference>
<dbReference type="PANTHER" id="PTHR43270:SF8">
    <property type="entry name" value="DI- AND TRIPEPTIDASE DUG2-RELATED"/>
    <property type="match status" value="1"/>
</dbReference>
<dbReference type="eggNOG" id="KOG0285">
    <property type="taxonomic scope" value="Eukaryota"/>
</dbReference>
<evidence type="ECO:0000313" key="10">
    <source>
        <dbReference type="EMBL" id="KIS70245.1"/>
    </source>
</evidence>